<evidence type="ECO:0000259" key="3">
    <source>
        <dbReference type="PROSITE" id="PS50086"/>
    </source>
</evidence>
<dbReference type="Proteomes" id="UP000603453">
    <property type="component" value="Unassembled WGS sequence"/>
</dbReference>
<keyword evidence="5" id="KW-1185">Reference proteome</keyword>
<feature type="compositionally biased region" description="Low complexity" evidence="2">
    <location>
        <begin position="671"/>
        <end position="688"/>
    </location>
</feature>
<accession>A0A8H7V2C4</accession>
<dbReference type="OrthoDB" id="295078at2759"/>
<name>A0A8H7V2C4_9FUNG</name>
<dbReference type="GO" id="GO:0031267">
    <property type="term" value="F:small GTPase binding"/>
    <property type="evidence" value="ECO:0007669"/>
    <property type="project" value="TreeGrafter"/>
</dbReference>
<dbReference type="SMART" id="SM00164">
    <property type="entry name" value="TBC"/>
    <property type="match status" value="1"/>
</dbReference>
<feature type="coiled-coil region" evidence="1">
    <location>
        <begin position="314"/>
        <end position="357"/>
    </location>
</feature>
<dbReference type="PANTHER" id="PTHR47219">
    <property type="entry name" value="RAB GTPASE-ACTIVATING PROTEIN 1-LIKE"/>
    <property type="match status" value="1"/>
</dbReference>
<gene>
    <name evidence="4" type="ORF">INT47_008929</name>
</gene>
<dbReference type="GO" id="GO:0005096">
    <property type="term" value="F:GTPase activator activity"/>
    <property type="evidence" value="ECO:0007669"/>
    <property type="project" value="TreeGrafter"/>
</dbReference>
<dbReference type="Gene3D" id="1.10.472.80">
    <property type="entry name" value="Ypt/Rab-GAP domain of gyp1p, domain 3"/>
    <property type="match status" value="1"/>
</dbReference>
<organism evidence="4 5">
    <name type="scientific">Mucor saturninus</name>
    <dbReference type="NCBI Taxonomy" id="64648"/>
    <lineage>
        <taxon>Eukaryota</taxon>
        <taxon>Fungi</taxon>
        <taxon>Fungi incertae sedis</taxon>
        <taxon>Mucoromycota</taxon>
        <taxon>Mucoromycotina</taxon>
        <taxon>Mucoromycetes</taxon>
        <taxon>Mucorales</taxon>
        <taxon>Mucorineae</taxon>
        <taxon>Mucoraceae</taxon>
        <taxon>Mucor</taxon>
    </lineage>
</organism>
<dbReference type="SUPFAM" id="SSF47923">
    <property type="entry name" value="Ypt/Rab-GAP domain of gyp1p"/>
    <property type="match status" value="2"/>
</dbReference>
<feature type="domain" description="Rab-GAP TBC" evidence="3">
    <location>
        <begin position="100"/>
        <end position="265"/>
    </location>
</feature>
<keyword evidence="1" id="KW-0175">Coiled coil</keyword>
<dbReference type="PANTHER" id="PTHR47219:SF9">
    <property type="entry name" value="GTPASE ACTIVATING PROTEIN AND CENTROSOME-ASSOCIATED, ISOFORM B"/>
    <property type="match status" value="1"/>
</dbReference>
<evidence type="ECO:0000313" key="4">
    <source>
        <dbReference type="EMBL" id="KAG2202897.1"/>
    </source>
</evidence>
<reference evidence="4" key="1">
    <citation type="submission" date="2020-12" db="EMBL/GenBank/DDBJ databases">
        <title>Metabolic potential, ecology and presence of endohyphal bacteria is reflected in genomic diversity of Mucoromycotina.</title>
        <authorList>
            <person name="Muszewska A."/>
            <person name="Okrasinska A."/>
            <person name="Steczkiewicz K."/>
            <person name="Drgas O."/>
            <person name="Orlowska M."/>
            <person name="Perlinska-Lenart U."/>
            <person name="Aleksandrzak-Piekarczyk T."/>
            <person name="Szatraj K."/>
            <person name="Zielenkiewicz U."/>
            <person name="Pilsyk S."/>
            <person name="Malc E."/>
            <person name="Mieczkowski P."/>
            <person name="Kruszewska J.S."/>
            <person name="Biernat P."/>
            <person name="Pawlowska J."/>
        </authorList>
    </citation>
    <scope>NUCLEOTIDE SEQUENCE</scope>
    <source>
        <strain evidence="4">WA0000017839</strain>
    </source>
</reference>
<dbReference type="Pfam" id="PF23436">
    <property type="entry name" value="RabGap-TBC_2"/>
    <property type="match status" value="1"/>
</dbReference>
<feature type="region of interest" description="Disordered" evidence="2">
    <location>
        <begin position="625"/>
        <end position="688"/>
    </location>
</feature>
<dbReference type="InterPro" id="IPR050302">
    <property type="entry name" value="Rab_GAP_TBC_domain"/>
</dbReference>
<feature type="compositionally biased region" description="Polar residues" evidence="2">
    <location>
        <begin position="625"/>
        <end position="656"/>
    </location>
</feature>
<proteinExistence type="predicted"/>
<dbReference type="AlphaFoldDB" id="A0A8H7V2C4"/>
<dbReference type="Gene3D" id="1.10.8.270">
    <property type="entry name" value="putative rabgap domain of human tbc1 domain family member 14 like domains"/>
    <property type="match status" value="1"/>
</dbReference>
<dbReference type="PROSITE" id="PS50086">
    <property type="entry name" value="TBC_RABGAP"/>
    <property type="match status" value="1"/>
</dbReference>
<evidence type="ECO:0000313" key="5">
    <source>
        <dbReference type="Proteomes" id="UP000603453"/>
    </source>
</evidence>
<protein>
    <recommendedName>
        <fullName evidence="3">Rab-GAP TBC domain-containing protein</fullName>
    </recommendedName>
</protein>
<dbReference type="InterPro" id="IPR000195">
    <property type="entry name" value="Rab-GAP-TBC_dom"/>
</dbReference>
<evidence type="ECO:0000256" key="1">
    <source>
        <dbReference type="SAM" id="Coils"/>
    </source>
</evidence>
<dbReference type="InterPro" id="IPR035969">
    <property type="entry name" value="Rab-GAP_TBC_sf"/>
</dbReference>
<sequence>MTTTVLSMRASKSVEIIQPTLTILPEKSTSLGLSERRNIPASLKLRTEKSYSVQEQEQLISNVIQKLSLESEQTMDNPSWQALMEDPLSVKARLCLIDMEITQADRSVIWKALCQPSLKVQESFSSLQSGSFDAIIDKDHGSNPLLARILKAYSAYDPEVGYQSSLASVVTPLLAIGMPENQVFSMFVRLMETYDMRQLYLDGLPLLLQQFKSLFTCTCAQLESHFSKLSIQPSMYASQWFLTLFNMPHAVRLYDLVWLQGAVQTMLRTSIWILQTHQAHLLSLTQTGDILDFLANVQFKDIQWYDILAINISQINAENKLQDLLSRLEKENATLTRENMNLRMQELDQDAAQLKLLKRTAALEKKVKKYKIKLANSVAEVKTNPYVGVPKTRREDQFNHFVASLRDSGDFGALIAGALVPVVHQEEPISSEQVTDQQEKLDAALQNVTSELVAVKLDHFNTCQQYESLMAHCQALTSQVNSMQDAQTALCQKVVYLESELEDVVTERDQIYADQEQVLSMAMVSKKTCAELQLEKLNLAKQVERLEFNLVDLQQEKQAFFMPRGTFSEEVFAAHTILFGQQKAERRHQEQEDEYKTKYVESELRCRELEKYLAESKVRLAEFECSSTPRGSLQQPRRTASNKRSSTASLSMLANRTTTPTLSRERRESTESYASSTTSLTSLNSSNYNSKRSSMYSRIWNAFGSPPATPTTMVKNSIIMCEEPQII</sequence>
<comment type="caution">
    <text evidence="4">The sequence shown here is derived from an EMBL/GenBank/DDBJ whole genome shotgun (WGS) entry which is preliminary data.</text>
</comment>
<feature type="coiled-coil region" evidence="1">
    <location>
        <begin position="529"/>
        <end position="556"/>
    </location>
</feature>
<dbReference type="EMBL" id="JAEPRD010000056">
    <property type="protein sequence ID" value="KAG2202897.1"/>
    <property type="molecule type" value="Genomic_DNA"/>
</dbReference>
<evidence type="ECO:0000256" key="2">
    <source>
        <dbReference type="SAM" id="MobiDB-lite"/>
    </source>
</evidence>